<dbReference type="Gene3D" id="3.10.110.10">
    <property type="entry name" value="Ubiquitin Conjugating Enzyme"/>
    <property type="match status" value="1"/>
</dbReference>
<evidence type="ECO:0000313" key="8">
    <source>
        <dbReference type="EMBL" id="KAJ8901095.1"/>
    </source>
</evidence>
<keyword evidence="3" id="KW-0963">Cytoplasm</keyword>
<dbReference type="Proteomes" id="UP001157974">
    <property type="component" value="Unassembled WGS sequence"/>
</dbReference>
<sequence length="275" mass="30548">MKPQDLERREEELEALQAIFGEDVHGVRGESGEIKTVRVSRKVPVLDRSVLIVFHLGKGYPSEEPPRVVVNSTWIDADVRVRISTEALAELEPSAGDVLLFTLSEIIYEACLTLAENIPVEEEKSARRDSSSDVEDIAEPEEIPAIYSGSPFTDRKSTFQAHLAEVHSEADLSAFLRALQSVNKIASATHNILAYRFVDETTGSLCQDFDDDGEAAAGKRLLHLLKMLPAENVAVVVSRWFGGIHLGPDRFKHINNAAREAFLEWKKLDDGEQKS</sequence>
<gene>
    <name evidence="8" type="ORF">NDN08_004955</name>
</gene>
<dbReference type="PROSITE" id="PS50908">
    <property type="entry name" value="RWD"/>
    <property type="match status" value="1"/>
</dbReference>
<dbReference type="PANTHER" id="PTHR16301">
    <property type="entry name" value="IMPACT-RELATED"/>
    <property type="match status" value="1"/>
</dbReference>
<feature type="domain" description="RWD" evidence="7">
    <location>
        <begin position="11"/>
        <end position="114"/>
    </location>
</feature>
<dbReference type="Pfam" id="PF01205">
    <property type="entry name" value="Impact_N"/>
    <property type="match status" value="1"/>
</dbReference>
<dbReference type="GO" id="GO:0006446">
    <property type="term" value="P:regulation of translational initiation"/>
    <property type="evidence" value="ECO:0007669"/>
    <property type="project" value="TreeGrafter"/>
</dbReference>
<protein>
    <recommendedName>
        <fullName evidence="7">RWD domain-containing protein</fullName>
    </recommendedName>
</protein>
<dbReference type="SMART" id="SM00591">
    <property type="entry name" value="RWD"/>
    <property type="match status" value="1"/>
</dbReference>
<keyword evidence="4" id="KW-0678">Repressor</keyword>
<dbReference type="AlphaFoldDB" id="A0AAV8UF48"/>
<dbReference type="Gene3D" id="3.30.230.30">
    <property type="entry name" value="Impact, N-terminal domain"/>
    <property type="match status" value="1"/>
</dbReference>
<evidence type="ECO:0000256" key="6">
    <source>
        <dbReference type="ARBA" id="ARBA00023016"/>
    </source>
</evidence>
<dbReference type="GO" id="GO:0140469">
    <property type="term" value="P:GCN2-mediated signaling"/>
    <property type="evidence" value="ECO:0007669"/>
    <property type="project" value="TreeGrafter"/>
</dbReference>
<evidence type="ECO:0000256" key="1">
    <source>
        <dbReference type="ARBA" id="ARBA00004496"/>
    </source>
</evidence>
<evidence type="ECO:0000256" key="4">
    <source>
        <dbReference type="ARBA" id="ARBA00022491"/>
    </source>
</evidence>
<dbReference type="InterPro" id="IPR006575">
    <property type="entry name" value="RWD_dom"/>
</dbReference>
<evidence type="ECO:0000313" key="9">
    <source>
        <dbReference type="Proteomes" id="UP001157974"/>
    </source>
</evidence>
<dbReference type="InterPro" id="IPR020568">
    <property type="entry name" value="Ribosomal_Su5_D2-typ_SF"/>
</dbReference>
<comment type="caution">
    <text evidence="8">The sequence shown here is derived from an EMBL/GenBank/DDBJ whole genome shotgun (WGS) entry which is preliminary data.</text>
</comment>
<dbReference type="PANTHER" id="PTHR16301:SF25">
    <property type="entry name" value="PROTEIN IMPACT"/>
    <property type="match status" value="1"/>
</dbReference>
<reference evidence="8 9" key="1">
    <citation type="journal article" date="2023" name="Nat. Commun.">
        <title>Origin of minicircular mitochondrial genomes in red algae.</title>
        <authorList>
            <person name="Lee Y."/>
            <person name="Cho C.H."/>
            <person name="Lee Y.M."/>
            <person name="Park S.I."/>
            <person name="Yang J.H."/>
            <person name="West J.A."/>
            <person name="Bhattacharya D."/>
            <person name="Yoon H.S."/>
        </authorList>
    </citation>
    <scope>NUCLEOTIDE SEQUENCE [LARGE SCALE GENOMIC DNA]</scope>
    <source>
        <strain evidence="8 9">CCMP1338</strain>
        <tissue evidence="8">Whole cell</tissue>
    </source>
</reference>
<proteinExistence type="inferred from homology"/>
<dbReference type="SUPFAM" id="SSF54495">
    <property type="entry name" value="UBC-like"/>
    <property type="match status" value="1"/>
</dbReference>
<dbReference type="InterPro" id="IPR023582">
    <property type="entry name" value="Impact"/>
</dbReference>
<comment type="subcellular location">
    <subcellularLocation>
        <location evidence="1">Cytoplasm</location>
    </subcellularLocation>
</comment>
<evidence type="ECO:0000256" key="2">
    <source>
        <dbReference type="ARBA" id="ARBA00007665"/>
    </source>
</evidence>
<keyword evidence="5" id="KW-0810">Translation regulation</keyword>
<organism evidence="8 9">
    <name type="scientific">Rhodosorus marinus</name>
    <dbReference type="NCBI Taxonomy" id="101924"/>
    <lineage>
        <taxon>Eukaryota</taxon>
        <taxon>Rhodophyta</taxon>
        <taxon>Stylonematophyceae</taxon>
        <taxon>Stylonematales</taxon>
        <taxon>Stylonemataceae</taxon>
        <taxon>Rhodosorus</taxon>
    </lineage>
</organism>
<accession>A0AAV8UF48</accession>
<dbReference type="GO" id="GO:0005737">
    <property type="term" value="C:cytoplasm"/>
    <property type="evidence" value="ECO:0007669"/>
    <property type="project" value="UniProtKB-SubCell"/>
</dbReference>
<dbReference type="InterPro" id="IPR036956">
    <property type="entry name" value="Impact_N_sf"/>
</dbReference>
<keyword evidence="6" id="KW-0346">Stress response</keyword>
<dbReference type="InterPro" id="IPR001498">
    <property type="entry name" value="Impact_N"/>
</dbReference>
<dbReference type="InterPro" id="IPR016135">
    <property type="entry name" value="UBQ-conjugating_enzyme/RWD"/>
</dbReference>
<keyword evidence="9" id="KW-1185">Reference proteome</keyword>
<name>A0AAV8UF48_9RHOD</name>
<dbReference type="SUPFAM" id="SSF54211">
    <property type="entry name" value="Ribosomal protein S5 domain 2-like"/>
    <property type="match status" value="1"/>
</dbReference>
<evidence type="ECO:0000256" key="3">
    <source>
        <dbReference type="ARBA" id="ARBA00022490"/>
    </source>
</evidence>
<dbReference type="Pfam" id="PF05773">
    <property type="entry name" value="RWD"/>
    <property type="match status" value="1"/>
</dbReference>
<dbReference type="EMBL" id="JAMWBK010000012">
    <property type="protein sequence ID" value="KAJ8901095.1"/>
    <property type="molecule type" value="Genomic_DNA"/>
</dbReference>
<evidence type="ECO:0000256" key="5">
    <source>
        <dbReference type="ARBA" id="ARBA00022845"/>
    </source>
</evidence>
<evidence type="ECO:0000259" key="7">
    <source>
        <dbReference type="PROSITE" id="PS50908"/>
    </source>
</evidence>
<comment type="similarity">
    <text evidence="2">Belongs to the IMPACT family.</text>
</comment>